<evidence type="ECO:0000313" key="3">
    <source>
        <dbReference type="EMBL" id="KDQ63126.1"/>
    </source>
</evidence>
<dbReference type="STRING" id="933084.A0A067QKH2"/>
<dbReference type="EMBL" id="KL197710">
    <property type="protein sequence ID" value="KDQ63126.1"/>
    <property type="molecule type" value="Genomic_DNA"/>
</dbReference>
<evidence type="ECO:0008006" key="5">
    <source>
        <dbReference type="Google" id="ProtNLM"/>
    </source>
</evidence>
<feature type="region of interest" description="Disordered" evidence="2">
    <location>
        <begin position="133"/>
        <end position="183"/>
    </location>
</feature>
<dbReference type="InterPro" id="IPR043132">
    <property type="entry name" value="BCAT-like_C"/>
</dbReference>
<organism evidence="3 4">
    <name type="scientific">Jaapia argillacea MUCL 33604</name>
    <dbReference type="NCBI Taxonomy" id="933084"/>
    <lineage>
        <taxon>Eukaryota</taxon>
        <taxon>Fungi</taxon>
        <taxon>Dikarya</taxon>
        <taxon>Basidiomycota</taxon>
        <taxon>Agaricomycotina</taxon>
        <taxon>Agaricomycetes</taxon>
        <taxon>Agaricomycetidae</taxon>
        <taxon>Jaapiales</taxon>
        <taxon>Jaapiaceae</taxon>
        <taxon>Jaapia</taxon>
    </lineage>
</organism>
<dbReference type="InParanoid" id="A0A067QKH2"/>
<dbReference type="Gene3D" id="3.30.470.10">
    <property type="match status" value="1"/>
</dbReference>
<dbReference type="SUPFAM" id="SSF56752">
    <property type="entry name" value="D-aminoacid aminotransferase-like PLP-dependent enzymes"/>
    <property type="match status" value="2"/>
</dbReference>
<proteinExistence type="inferred from homology"/>
<dbReference type="OrthoDB" id="64220at2759"/>
<evidence type="ECO:0000256" key="2">
    <source>
        <dbReference type="SAM" id="MobiDB-lite"/>
    </source>
</evidence>
<sequence>MDLNLITSTRFDPEHIVDGSCYWFLQYHLDRLRDAAERHGWDDAKRSLTMDDLDLECERAISEFIDSDRATPFKIRVLLSQSGVLSATASKTRQISPTSHPSTSPLFTFIPLTSDPSPYSPYVQLYLDTQPTPPSIFTQTKTTNRRHYDDARSRAGLPRLTTSSASVTSSSSSAGKGSPNGSPIDMDVILYTPSNLLMESSIRNIALFRNNRWVTPSTTSTGCLPGVMRRYFLEQGKIFEADDAEIRTQDLKEDEWVVVFNGVEGVRLGRVARL</sequence>
<dbReference type="Gene3D" id="3.20.10.10">
    <property type="entry name" value="D-amino Acid Aminotransferase, subunit A, domain 2"/>
    <property type="match status" value="1"/>
</dbReference>
<dbReference type="GO" id="GO:0003824">
    <property type="term" value="F:catalytic activity"/>
    <property type="evidence" value="ECO:0007669"/>
    <property type="project" value="InterPro"/>
</dbReference>
<feature type="compositionally biased region" description="Polar residues" evidence="2">
    <location>
        <begin position="133"/>
        <end position="142"/>
    </location>
</feature>
<dbReference type="PANTHER" id="PTHR42743:SF11">
    <property type="entry name" value="AMINODEOXYCHORISMATE LYASE"/>
    <property type="match status" value="1"/>
</dbReference>
<keyword evidence="4" id="KW-1185">Reference proteome</keyword>
<dbReference type="AlphaFoldDB" id="A0A067QKH2"/>
<dbReference type="InterPro" id="IPR036038">
    <property type="entry name" value="Aminotransferase-like"/>
</dbReference>
<evidence type="ECO:0000313" key="4">
    <source>
        <dbReference type="Proteomes" id="UP000027265"/>
    </source>
</evidence>
<evidence type="ECO:0000256" key="1">
    <source>
        <dbReference type="ARBA" id="ARBA00009320"/>
    </source>
</evidence>
<reference evidence="4" key="1">
    <citation type="journal article" date="2014" name="Proc. Natl. Acad. Sci. U.S.A.">
        <title>Extensive sampling of basidiomycete genomes demonstrates inadequacy of the white-rot/brown-rot paradigm for wood decay fungi.</title>
        <authorList>
            <person name="Riley R."/>
            <person name="Salamov A.A."/>
            <person name="Brown D.W."/>
            <person name="Nagy L.G."/>
            <person name="Floudas D."/>
            <person name="Held B.W."/>
            <person name="Levasseur A."/>
            <person name="Lombard V."/>
            <person name="Morin E."/>
            <person name="Otillar R."/>
            <person name="Lindquist E.A."/>
            <person name="Sun H."/>
            <person name="LaButti K.M."/>
            <person name="Schmutz J."/>
            <person name="Jabbour D."/>
            <person name="Luo H."/>
            <person name="Baker S.E."/>
            <person name="Pisabarro A.G."/>
            <person name="Walton J.D."/>
            <person name="Blanchette R.A."/>
            <person name="Henrissat B."/>
            <person name="Martin F."/>
            <person name="Cullen D."/>
            <person name="Hibbett D.S."/>
            <person name="Grigoriev I.V."/>
        </authorList>
    </citation>
    <scope>NUCLEOTIDE SEQUENCE [LARGE SCALE GENOMIC DNA]</scope>
    <source>
        <strain evidence="4">MUCL 33604</strain>
    </source>
</reference>
<dbReference type="Proteomes" id="UP000027265">
    <property type="component" value="Unassembled WGS sequence"/>
</dbReference>
<dbReference type="HOGENOM" id="CLU_020844_6_0_1"/>
<dbReference type="PANTHER" id="PTHR42743">
    <property type="entry name" value="AMINO-ACID AMINOTRANSFERASE"/>
    <property type="match status" value="1"/>
</dbReference>
<dbReference type="FunCoup" id="A0A067QKH2">
    <property type="interactions" value="87"/>
</dbReference>
<gene>
    <name evidence="3" type="ORF">JAAARDRAFT_120492</name>
</gene>
<accession>A0A067QKH2</accession>
<dbReference type="InterPro" id="IPR043131">
    <property type="entry name" value="BCAT-like_N"/>
</dbReference>
<dbReference type="InterPro" id="IPR050571">
    <property type="entry name" value="Class-IV_PLP-Dep_Aminotrnsfr"/>
</dbReference>
<dbReference type="Pfam" id="PF01063">
    <property type="entry name" value="Aminotran_4"/>
    <property type="match status" value="1"/>
</dbReference>
<dbReference type="InterPro" id="IPR001544">
    <property type="entry name" value="Aminotrans_IV"/>
</dbReference>
<dbReference type="GO" id="GO:0046394">
    <property type="term" value="P:carboxylic acid biosynthetic process"/>
    <property type="evidence" value="ECO:0007669"/>
    <property type="project" value="UniProtKB-ARBA"/>
</dbReference>
<feature type="compositionally biased region" description="Low complexity" evidence="2">
    <location>
        <begin position="161"/>
        <end position="182"/>
    </location>
</feature>
<name>A0A067QKH2_9AGAM</name>
<comment type="similarity">
    <text evidence="1">Belongs to the class-IV pyridoxal-phosphate-dependent aminotransferase family.</text>
</comment>
<protein>
    <recommendedName>
        <fullName evidence="5">Aminodeoxychorismate lyase</fullName>
    </recommendedName>
</protein>